<evidence type="ECO:0000313" key="6">
    <source>
        <dbReference type="Proteomes" id="UP000595917"/>
    </source>
</evidence>
<evidence type="ECO:0000259" key="4">
    <source>
        <dbReference type="PROSITE" id="PS01124"/>
    </source>
</evidence>
<dbReference type="PANTHER" id="PTHR43280:SF2">
    <property type="entry name" value="HTH-TYPE TRANSCRIPTIONAL REGULATOR EXSA"/>
    <property type="match status" value="1"/>
</dbReference>
<dbReference type="InterPro" id="IPR014710">
    <property type="entry name" value="RmlC-like_jellyroll"/>
</dbReference>
<evidence type="ECO:0000256" key="2">
    <source>
        <dbReference type="ARBA" id="ARBA00023125"/>
    </source>
</evidence>
<name>A0A7T7XQU9_9SPIR</name>
<gene>
    <name evidence="5" type="ORF">JFL75_07830</name>
</gene>
<dbReference type="InterPro" id="IPR020449">
    <property type="entry name" value="Tscrpt_reg_AraC-type_HTH"/>
</dbReference>
<dbReference type="Proteomes" id="UP000595917">
    <property type="component" value="Chromosome"/>
</dbReference>
<dbReference type="SUPFAM" id="SSF46689">
    <property type="entry name" value="Homeodomain-like"/>
    <property type="match status" value="2"/>
</dbReference>
<dbReference type="InterPro" id="IPR018060">
    <property type="entry name" value="HTH_AraC"/>
</dbReference>
<keyword evidence="3" id="KW-0804">Transcription</keyword>
<evidence type="ECO:0000256" key="3">
    <source>
        <dbReference type="ARBA" id="ARBA00023163"/>
    </source>
</evidence>
<evidence type="ECO:0000313" key="5">
    <source>
        <dbReference type="EMBL" id="QQO10814.1"/>
    </source>
</evidence>
<dbReference type="Pfam" id="PF02311">
    <property type="entry name" value="AraC_binding"/>
    <property type="match status" value="1"/>
</dbReference>
<reference evidence="5" key="1">
    <citation type="submission" date="2021-01" db="EMBL/GenBank/DDBJ databases">
        <title>Description of Breznakiella homolactica.</title>
        <authorList>
            <person name="Song Y."/>
            <person name="Brune A."/>
        </authorList>
    </citation>
    <scope>NUCLEOTIDE SEQUENCE</scope>
    <source>
        <strain evidence="5">RmG30</strain>
    </source>
</reference>
<dbReference type="EMBL" id="CP067089">
    <property type="protein sequence ID" value="QQO10814.1"/>
    <property type="molecule type" value="Genomic_DNA"/>
</dbReference>
<dbReference type="SUPFAM" id="SSF51215">
    <property type="entry name" value="Regulatory protein AraC"/>
    <property type="match status" value="1"/>
</dbReference>
<sequence>MDYKLTFSGRFHYRCGSGVSGHYHPEDYQIQLVYSGEAEAHVNGKPYRLKKNSIMLIPKGSAHDFHVISEDGMKTVEVKFVSDDPGFTELISGLDMVMADDGSIFEILSRVVLEGQRKISYYREMSNALLLECLLMMYRMAHRNSIPVFEVSKLSKGEIIKNDILLDVIDDYIEKNIHKRFSLADVAKACGYNQDYIYRLIRKKTGLSAVQYINEKKFDRAKQLIMHTELSLSEIAWNLGFETLQYFSRFFKEHAGISPSDYSKEVRSTIRTDY</sequence>
<dbReference type="InterPro" id="IPR009057">
    <property type="entry name" value="Homeodomain-like_sf"/>
</dbReference>
<feature type="domain" description="HTH araC/xylS-type" evidence="4">
    <location>
        <begin position="167"/>
        <end position="265"/>
    </location>
</feature>
<dbReference type="PANTHER" id="PTHR43280">
    <property type="entry name" value="ARAC-FAMILY TRANSCRIPTIONAL REGULATOR"/>
    <property type="match status" value="1"/>
</dbReference>
<dbReference type="Gene3D" id="1.10.10.60">
    <property type="entry name" value="Homeodomain-like"/>
    <property type="match status" value="2"/>
</dbReference>
<accession>A0A7T7XQU9</accession>
<dbReference type="PROSITE" id="PS01124">
    <property type="entry name" value="HTH_ARAC_FAMILY_2"/>
    <property type="match status" value="1"/>
</dbReference>
<dbReference type="InterPro" id="IPR003313">
    <property type="entry name" value="AraC-bd"/>
</dbReference>
<proteinExistence type="predicted"/>
<dbReference type="InterPro" id="IPR037923">
    <property type="entry name" value="HTH-like"/>
</dbReference>
<evidence type="ECO:0000256" key="1">
    <source>
        <dbReference type="ARBA" id="ARBA00023015"/>
    </source>
</evidence>
<organism evidence="5 6">
    <name type="scientific">Breznakiella homolactica</name>
    <dbReference type="NCBI Taxonomy" id="2798577"/>
    <lineage>
        <taxon>Bacteria</taxon>
        <taxon>Pseudomonadati</taxon>
        <taxon>Spirochaetota</taxon>
        <taxon>Spirochaetia</taxon>
        <taxon>Spirochaetales</taxon>
        <taxon>Breznakiellaceae</taxon>
        <taxon>Breznakiella</taxon>
    </lineage>
</organism>
<protein>
    <submittedName>
        <fullName evidence="5">Helix-turn-helix transcriptional regulator</fullName>
    </submittedName>
</protein>
<dbReference type="AlphaFoldDB" id="A0A7T7XQU9"/>
<dbReference type="GO" id="GO:0043565">
    <property type="term" value="F:sequence-specific DNA binding"/>
    <property type="evidence" value="ECO:0007669"/>
    <property type="project" value="InterPro"/>
</dbReference>
<dbReference type="KEGG" id="bhc:JFL75_07830"/>
<dbReference type="SMART" id="SM00342">
    <property type="entry name" value="HTH_ARAC"/>
    <property type="match status" value="1"/>
</dbReference>
<dbReference type="RefSeq" id="WP_215628119.1">
    <property type="nucleotide sequence ID" value="NZ_CP067089.2"/>
</dbReference>
<keyword evidence="1" id="KW-0805">Transcription regulation</keyword>
<keyword evidence="6" id="KW-1185">Reference proteome</keyword>
<dbReference type="CDD" id="cd02208">
    <property type="entry name" value="cupin_RmlC-like"/>
    <property type="match status" value="1"/>
</dbReference>
<dbReference type="PRINTS" id="PR00032">
    <property type="entry name" value="HTHARAC"/>
</dbReference>
<dbReference type="Pfam" id="PF12833">
    <property type="entry name" value="HTH_18"/>
    <property type="match status" value="1"/>
</dbReference>
<dbReference type="GO" id="GO:0003700">
    <property type="term" value="F:DNA-binding transcription factor activity"/>
    <property type="evidence" value="ECO:0007669"/>
    <property type="project" value="InterPro"/>
</dbReference>
<keyword evidence="2" id="KW-0238">DNA-binding</keyword>
<dbReference type="Gene3D" id="2.60.120.10">
    <property type="entry name" value="Jelly Rolls"/>
    <property type="match status" value="1"/>
</dbReference>